<evidence type="ECO:0000313" key="2">
    <source>
        <dbReference type="Proteomes" id="UP000295075"/>
    </source>
</evidence>
<evidence type="ECO:0000313" key="1">
    <source>
        <dbReference type="EMBL" id="TDC34684.1"/>
    </source>
</evidence>
<keyword evidence="1" id="KW-0808">Transferase</keyword>
<dbReference type="GO" id="GO:0016740">
    <property type="term" value="F:transferase activity"/>
    <property type="evidence" value="ECO:0007669"/>
    <property type="project" value="UniProtKB-KW"/>
</dbReference>
<dbReference type="Gene3D" id="3.40.630.30">
    <property type="match status" value="1"/>
</dbReference>
<dbReference type="SUPFAM" id="SSF55729">
    <property type="entry name" value="Acyl-CoA N-acyltransferases (Nat)"/>
    <property type="match status" value="1"/>
</dbReference>
<sequence length="216" mass="22499">MTATLGSILRNVELGVFPAPDLSVSVVAAPSERDSCVVGLTAHIVVAADVSSAWVHSLLPSQDPSAPLNPPFLSALEKATGRRVNAIDALLLAPALAADDEREELLSVLVDLADPEHPRVRRAQLHRDEVRVFGHAAGGLVLVGRGVAGRLECAVEVPEEARGIGRGRTLARAARALVPVGSHVWAQVTPGNAASLRAFLAAGFIPVGSEALLVKH</sequence>
<organism evidence="1 2">
    <name type="scientific">Kribbella albertanoniae</name>
    <dbReference type="NCBI Taxonomy" id="1266829"/>
    <lineage>
        <taxon>Bacteria</taxon>
        <taxon>Bacillati</taxon>
        <taxon>Actinomycetota</taxon>
        <taxon>Actinomycetes</taxon>
        <taxon>Propionibacteriales</taxon>
        <taxon>Kribbellaceae</taxon>
        <taxon>Kribbella</taxon>
    </lineage>
</organism>
<reference evidence="1 2" key="1">
    <citation type="submission" date="2019-03" db="EMBL/GenBank/DDBJ databases">
        <title>Draft genome sequences of novel Actinobacteria.</title>
        <authorList>
            <person name="Sahin N."/>
            <person name="Ay H."/>
            <person name="Saygin H."/>
        </authorList>
    </citation>
    <scope>NUCLEOTIDE SEQUENCE [LARGE SCALE GENOMIC DNA]</scope>
    <source>
        <strain evidence="1 2">JCM 30547</strain>
    </source>
</reference>
<proteinExistence type="predicted"/>
<protein>
    <submittedName>
        <fullName evidence="1">GNAT family N-acetyltransferase</fullName>
    </submittedName>
</protein>
<dbReference type="InterPro" id="IPR016181">
    <property type="entry name" value="Acyl_CoA_acyltransferase"/>
</dbReference>
<dbReference type="EMBL" id="SMKA01000006">
    <property type="protein sequence ID" value="TDC34684.1"/>
    <property type="molecule type" value="Genomic_DNA"/>
</dbReference>
<name>A0A4R4QGH9_9ACTN</name>
<keyword evidence="2" id="KW-1185">Reference proteome</keyword>
<dbReference type="OrthoDB" id="7945430at2"/>
<accession>A0A4R4QGH9</accession>
<dbReference type="AlphaFoldDB" id="A0A4R4QGH9"/>
<gene>
    <name evidence="1" type="ORF">E1261_03355</name>
</gene>
<comment type="caution">
    <text evidence="1">The sequence shown here is derived from an EMBL/GenBank/DDBJ whole genome shotgun (WGS) entry which is preliminary data.</text>
</comment>
<dbReference type="Proteomes" id="UP000295075">
    <property type="component" value="Unassembled WGS sequence"/>
</dbReference>